<feature type="transmembrane region" description="Helical" evidence="2">
    <location>
        <begin position="125"/>
        <end position="147"/>
    </location>
</feature>
<organism evidence="3 4">
    <name type="scientific">Leucosporidium creatinivorum</name>
    <dbReference type="NCBI Taxonomy" id="106004"/>
    <lineage>
        <taxon>Eukaryota</taxon>
        <taxon>Fungi</taxon>
        <taxon>Dikarya</taxon>
        <taxon>Basidiomycota</taxon>
        <taxon>Pucciniomycotina</taxon>
        <taxon>Microbotryomycetes</taxon>
        <taxon>Leucosporidiales</taxon>
        <taxon>Leucosporidium</taxon>
    </lineage>
</organism>
<feature type="region of interest" description="Disordered" evidence="1">
    <location>
        <begin position="411"/>
        <end position="433"/>
    </location>
</feature>
<feature type="transmembrane region" description="Helical" evidence="2">
    <location>
        <begin position="167"/>
        <end position="192"/>
    </location>
</feature>
<dbReference type="OrthoDB" id="2523997at2759"/>
<dbReference type="Proteomes" id="UP000193467">
    <property type="component" value="Unassembled WGS sequence"/>
</dbReference>
<gene>
    <name evidence="3" type="ORF">BCR35DRAFT_48611</name>
</gene>
<feature type="region of interest" description="Disordered" evidence="1">
    <location>
        <begin position="292"/>
        <end position="394"/>
    </location>
</feature>
<keyword evidence="2" id="KW-0812">Transmembrane</keyword>
<feature type="region of interest" description="Disordered" evidence="1">
    <location>
        <begin position="540"/>
        <end position="565"/>
    </location>
</feature>
<evidence type="ECO:0000256" key="1">
    <source>
        <dbReference type="SAM" id="MobiDB-lite"/>
    </source>
</evidence>
<name>A0A1Y2FRP8_9BASI</name>
<sequence length="601" mass="65780">MAILELPDVPDGVNPFILYRAAVRAVLLPVPSPGFEARLYVLFALAGYTVVVSLAYLVATFIDYRRRGKPLWVWRLVRRSNGTYLVGAQHVLFTIFAAIASLIIIGYLNNSRRTLILHIYMERAYFWRSLVWLPMFVHGWISSWSNLQAAILSSQRAAQTHLLSPRLANSLYVGVLVGIIIVVVVLDVYSAWSWVHFWRQVLVLRDILVAGQANYELDGLADVADLEAVASQMLKVNDDLDFFTKTQVAVSSIYVVASAAIVAINLAGLGLLMTLRRQISFNSRRFSTDVRSASKTGMSSIGAHGETTLPSPTRGSFSTDQITLPPPVTASDRRGSVATFDRRGSVPPSDRRDSVAFSDRRSSISPSERRGSGPPSSERRGSGTPSERRSSVASATNGLMRKVFFAGADNIEEGDEGEEEKKEVIAEPSRSQLKEAAVDQTPTAVALSQQAKQLLALKKVEWDLIVFVIACTSLATLFMAMSIWLAAGITSVYSNWASIETALFLVPWAYLVCMAVATSFLFYNLLYHLAAPKTVSSVGVRGQRGRNSTESGLTDERERSMGGGRKSVSIIPVAAADETEMETRAPIKFATSFPKPAKAAK</sequence>
<evidence type="ECO:0000313" key="3">
    <source>
        <dbReference type="EMBL" id="ORY85964.1"/>
    </source>
</evidence>
<accession>A0A1Y2FRP8</accession>
<dbReference type="AlphaFoldDB" id="A0A1Y2FRP8"/>
<protein>
    <submittedName>
        <fullName evidence="3">Uncharacterized protein</fullName>
    </submittedName>
</protein>
<dbReference type="EMBL" id="MCGR01000015">
    <property type="protein sequence ID" value="ORY85964.1"/>
    <property type="molecule type" value="Genomic_DNA"/>
</dbReference>
<keyword evidence="4" id="KW-1185">Reference proteome</keyword>
<keyword evidence="2" id="KW-1133">Transmembrane helix</keyword>
<evidence type="ECO:0000256" key="2">
    <source>
        <dbReference type="SAM" id="Phobius"/>
    </source>
</evidence>
<feature type="compositionally biased region" description="Basic and acidic residues" evidence="1">
    <location>
        <begin position="331"/>
        <end position="390"/>
    </location>
</feature>
<dbReference type="InParanoid" id="A0A1Y2FRP8"/>
<feature type="compositionally biased region" description="Polar residues" evidence="1">
    <location>
        <begin position="308"/>
        <end position="322"/>
    </location>
</feature>
<feature type="transmembrane region" description="Helical" evidence="2">
    <location>
        <begin position="464"/>
        <end position="487"/>
    </location>
</feature>
<reference evidence="3 4" key="1">
    <citation type="submission" date="2016-07" db="EMBL/GenBank/DDBJ databases">
        <title>Pervasive Adenine N6-methylation of Active Genes in Fungi.</title>
        <authorList>
            <consortium name="DOE Joint Genome Institute"/>
            <person name="Mondo S.J."/>
            <person name="Dannebaum R.O."/>
            <person name="Kuo R.C."/>
            <person name="Labutti K."/>
            <person name="Haridas S."/>
            <person name="Kuo A."/>
            <person name="Salamov A."/>
            <person name="Ahrendt S.R."/>
            <person name="Lipzen A."/>
            <person name="Sullivan W."/>
            <person name="Andreopoulos W.B."/>
            <person name="Clum A."/>
            <person name="Lindquist E."/>
            <person name="Daum C."/>
            <person name="Ramamoorthy G.K."/>
            <person name="Gryganskyi A."/>
            <person name="Culley D."/>
            <person name="Magnuson J.K."/>
            <person name="James T.Y."/>
            <person name="O'Malley M.A."/>
            <person name="Stajich J.E."/>
            <person name="Spatafora J.W."/>
            <person name="Visel A."/>
            <person name="Grigoriev I.V."/>
        </authorList>
    </citation>
    <scope>NUCLEOTIDE SEQUENCE [LARGE SCALE GENOMIC DNA]</scope>
    <source>
        <strain evidence="3 4">62-1032</strain>
    </source>
</reference>
<keyword evidence="2" id="KW-0472">Membrane</keyword>
<comment type="caution">
    <text evidence="3">The sequence shown here is derived from an EMBL/GenBank/DDBJ whole genome shotgun (WGS) entry which is preliminary data.</text>
</comment>
<evidence type="ECO:0000313" key="4">
    <source>
        <dbReference type="Proteomes" id="UP000193467"/>
    </source>
</evidence>
<feature type="transmembrane region" description="Helical" evidence="2">
    <location>
        <begin position="507"/>
        <end position="526"/>
    </location>
</feature>
<feature type="transmembrane region" description="Helical" evidence="2">
    <location>
        <begin position="39"/>
        <end position="62"/>
    </location>
</feature>
<proteinExistence type="predicted"/>
<feature type="transmembrane region" description="Helical" evidence="2">
    <location>
        <begin position="253"/>
        <end position="275"/>
    </location>
</feature>
<feature type="transmembrane region" description="Helical" evidence="2">
    <location>
        <begin position="83"/>
        <end position="105"/>
    </location>
</feature>